<protein>
    <submittedName>
        <fullName evidence="1">Uncharacterized protein</fullName>
    </submittedName>
</protein>
<name>A0A4V3WNC7_CAMSN</name>
<accession>A0A4V3WNC7</accession>
<evidence type="ECO:0000313" key="1">
    <source>
        <dbReference type="EMBL" id="THG12037.1"/>
    </source>
</evidence>
<dbReference type="AlphaFoldDB" id="A0A4V3WNC7"/>
<gene>
    <name evidence="1" type="ORF">TEA_017410</name>
</gene>
<dbReference type="Proteomes" id="UP000306102">
    <property type="component" value="Unassembled WGS sequence"/>
</dbReference>
<comment type="caution">
    <text evidence="1">The sequence shown here is derived from an EMBL/GenBank/DDBJ whole genome shotgun (WGS) entry which is preliminary data.</text>
</comment>
<evidence type="ECO:0000313" key="2">
    <source>
        <dbReference type="Proteomes" id="UP000306102"/>
    </source>
</evidence>
<reference evidence="1 2" key="1">
    <citation type="journal article" date="2018" name="Proc. Natl. Acad. Sci. U.S.A.">
        <title>Draft genome sequence of Camellia sinensis var. sinensis provides insights into the evolution of the tea genome and tea quality.</title>
        <authorList>
            <person name="Wei C."/>
            <person name="Yang H."/>
            <person name="Wang S."/>
            <person name="Zhao J."/>
            <person name="Liu C."/>
            <person name="Gao L."/>
            <person name="Xia E."/>
            <person name="Lu Y."/>
            <person name="Tai Y."/>
            <person name="She G."/>
            <person name="Sun J."/>
            <person name="Cao H."/>
            <person name="Tong W."/>
            <person name="Gao Q."/>
            <person name="Li Y."/>
            <person name="Deng W."/>
            <person name="Jiang X."/>
            <person name="Wang W."/>
            <person name="Chen Q."/>
            <person name="Zhang S."/>
            <person name="Li H."/>
            <person name="Wu J."/>
            <person name="Wang P."/>
            <person name="Li P."/>
            <person name="Shi C."/>
            <person name="Zheng F."/>
            <person name="Jian J."/>
            <person name="Huang B."/>
            <person name="Shan D."/>
            <person name="Shi M."/>
            <person name="Fang C."/>
            <person name="Yue Y."/>
            <person name="Li F."/>
            <person name="Li D."/>
            <person name="Wei S."/>
            <person name="Han B."/>
            <person name="Jiang C."/>
            <person name="Yin Y."/>
            <person name="Xia T."/>
            <person name="Zhang Z."/>
            <person name="Bennetzen J.L."/>
            <person name="Zhao S."/>
            <person name="Wan X."/>
        </authorList>
    </citation>
    <scope>NUCLEOTIDE SEQUENCE [LARGE SCALE GENOMIC DNA]</scope>
    <source>
        <strain evidence="2">cv. Shuchazao</strain>
        <tissue evidence="1">Leaf</tissue>
    </source>
</reference>
<proteinExistence type="predicted"/>
<sequence length="170" mass="18421">MGKSRNWFGIVRKKLFGSLSPQETIIVFHTNNTSTSLFTEETRTPRAVADNNEDTKSEVGNDVALSKEDIAATKIQAFFRGHLWSGEVAEVVEERVVVVEAVMTRECSGIGKKGISGIEEPGEATSSGTRGVREKTGSYSLTLHACTCSLADHSPSTPTPHWIKLIILGS</sequence>
<organism evidence="1 2">
    <name type="scientific">Camellia sinensis var. sinensis</name>
    <name type="common">China tea</name>
    <dbReference type="NCBI Taxonomy" id="542762"/>
    <lineage>
        <taxon>Eukaryota</taxon>
        <taxon>Viridiplantae</taxon>
        <taxon>Streptophyta</taxon>
        <taxon>Embryophyta</taxon>
        <taxon>Tracheophyta</taxon>
        <taxon>Spermatophyta</taxon>
        <taxon>Magnoliopsida</taxon>
        <taxon>eudicotyledons</taxon>
        <taxon>Gunneridae</taxon>
        <taxon>Pentapetalae</taxon>
        <taxon>asterids</taxon>
        <taxon>Ericales</taxon>
        <taxon>Theaceae</taxon>
        <taxon>Camellia</taxon>
    </lineage>
</organism>
<keyword evidence="2" id="KW-1185">Reference proteome</keyword>
<dbReference type="EMBL" id="SDRB02006771">
    <property type="protein sequence ID" value="THG12037.1"/>
    <property type="molecule type" value="Genomic_DNA"/>
</dbReference>
<dbReference type="PROSITE" id="PS50096">
    <property type="entry name" value="IQ"/>
    <property type="match status" value="1"/>
</dbReference>